<dbReference type="GO" id="GO:0048046">
    <property type="term" value="C:apoplast"/>
    <property type="evidence" value="ECO:0007669"/>
    <property type="project" value="UniProtKB-SubCell"/>
</dbReference>
<reference evidence="3 4" key="1">
    <citation type="submission" date="2020-04" db="EMBL/GenBank/DDBJ databases">
        <title>Plant Genome Project.</title>
        <authorList>
            <person name="Zhang R.-G."/>
        </authorList>
    </citation>
    <scope>NUCLEOTIDE SEQUENCE [LARGE SCALE GENOMIC DNA]</scope>
    <source>
        <strain evidence="3">YNK0</strain>
        <tissue evidence="3">Leaf</tissue>
    </source>
</reference>
<comment type="function">
    <text evidence="1">Dirigent proteins impart stereoselectivity on the phenoxy radical-coupling reaction, yielding optically active lignans from two molecules of coniferyl alcohol in the biosynthesis of lignans, flavonolignans, and alkaloids and thus plays a central role in plant secondary metabolism.</text>
</comment>
<keyword evidence="4" id="KW-1185">Reference proteome</keyword>
<dbReference type="InterPro" id="IPR004265">
    <property type="entry name" value="Dirigent"/>
</dbReference>
<dbReference type="EMBL" id="JABCRI010000004">
    <property type="protein sequence ID" value="KAF8407864.1"/>
    <property type="molecule type" value="Genomic_DNA"/>
</dbReference>
<name>A0A834ZI62_TETSI</name>
<keyword evidence="1" id="KW-0052">Apoplast</keyword>
<dbReference type="Pfam" id="PF03018">
    <property type="entry name" value="Dirigent"/>
    <property type="match status" value="1"/>
</dbReference>
<comment type="subcellular location">
    <subcellularLocation>
        <location evidence="1">Secreted</location>
        <location evidence="1">Extracellular space</location>
        <location evidence="1">Apoplast</location>
    </subcellularLocation>
</comment>
<evidence type="ECO:0000256" key="2">
    <source>
        <dbReference type="SAM" id="MobiDB-lite"/>
    </source>
</evidence>
<organism evidence="3 4">
    <name type="scientific">Tetracentron sinense</name>
    <name type="common">Spur-leaf</name>
    <dbReference type="NCBI Taxonomy" id="13715"/>
    <lineage>
        <taxon>Eukaryota</taxon>
        <taxon>Viridiplantae</taxon>
        <taxon>Streptophyta</taxon>
        <taxon>Embryophyta</taxon>
        <taxon>Tracheophyta</taxon>
        <taxon>Spermatophyta</taxon>
        <taxon>Magnoliopsida</taxon>
        <taxon>Trochodendrales</taxon>
        <taxon>Trochodendraceae</taxon>
        <taxon>Tetracentron</taxon>
    </lineage>
</organism>
<protein>
    <recommendedName>
        <fullName evidence="1">Dirigent protein</fullName>
    </recommendedName>
</protein>
<dbReference type="AlphaFoldDB" id="A0A834ZI62"/>
<evidence type="ECO:0000313" key="3">
    <source>
        <dbReference type="EMBL" id="KAF8407864.1"/>
    </source>
</evidence>
<accession>A0A834ZI62</accession>
<comment type="similarity">
    <text evidence="1">Belongs to the plant dirigent protein family.</text>
</comment>
<sequence>MGSVSVLDGSAVSEYLIRFCIVNLITEIRTPPPNVASDHATESRLSKPGRRLAREPQGYRRECDCGEGGSCCSHKQISDPLRFSLTAQGPLTERPGPISKLVSRAYGFYGLSGQEELGLFMTMNFSFTYEKFKGSSL</sequence>
<evidence type="ECO:0000256" key="1">
    <source>
        <dbReference type="RuleBase" id="RU363099"/>
    </source>
</evidence>
<comment type="subunit">
    <text evidence="1">Homodimer.</text>
</comment>
<evidence type="ECO:0000313" key="4">
    <source>
        <dbReference type="Proteomes" id="UP000655225"/>
    </source>
</evidence>
<gene>
    <name evidence="3" type="ORF">HHK36_007001</name>
</gene>
<feature type="region of interest" description="Disordered" evidence="2">
    <location>
        <begin position="32"/>
        <end position="58"/>
    </location>
</feature>
<keyword evidence="1" id="KW-0964">Secreted</keyword>
<dbReference type="Proteomes" id="UP000655225">
    <property type="component" value="Unassembled WGS sequence"/>
</dbReference>
<comment type="caution">
    <text evidence="3">The sequence shown here is derived from an EMBL/GenBank/DDBJ whole genome shotgun (WGS) entry which is preliminary data.</text>
</comment>
<proteinExistence type="inferred from homology"/>
<dbReference type="PANTHER" id="PTHR21495">
    <property type="entry name" value="NUCLEOPORIN-RELATED"/>
    <property type="match status" value="1"/>
</dbReference>